<keyword evidence="2" id="KW-0732">Signal</keyword>
<feature type="chain" id="PRO_5018079543" description="Chemotaxis protein" evidence="2">
    <location>
        <begin position="22"/>
        <end position="376"/>
    </location>
</feature>
<comment type="caution">
    <text evidence="3">The sequence shown here is derived from an EMBL/GenBank/DDBJ whole genome shotgun (WGS) entry which is preliminary data.</text>
</comment>
<name>A0A3N2E1I9_9GAMM</name>
<keyword evidence="1" id="KW-1133">Transmembrane helix</keyword>
<organism evidence="3 4">
    <name type="scientific">Sinobacterium caligoides</name>
    <dbReference type="NCBI Taxonomy" id="933926"/>
    <lineage>
        <taxon>Bacteria</taxon>
        <taxon>Pseudomonadati</taxon>
        <taxon>Pseudomonadota</taxon>
        <taxon>Gammaproteobacteria</taxon>
        <taxon>Cellvibrionales</taxon>
        <taxon>Spongiibacteraceae</taxon>
        <taxon>Sinobacterium</taxon>
    </lineage>
</organism>
<evidence type="ECO:0000313" key="3">
    <source>
        <dbReference type="EMBL" id="ROS05435.1"/>
    </source>
</evidence>
<sequence length="376" mass="41891">MRTLTQTLLVFALLTTLSACSLLDVKIENPAEPLTDQQMNMRKLTRDFLPIYSETIEQVADEIVEGTDDIDVKVSVLYWKLSSDQAAVSAALQSDPMIVIIDMWLLIAEQKLYFSSDAANEFFKGTEQDITPAVTELLTQFKALSKAILTEKEYSKASGFIDQQLSQDEPENMSFKRGSIIAQWYQYQGLSLADANSNVGTLPQVMSDISDRVDLSTAQASKSIAWKLEMLNLRSGLKDGQLSQLLGSIQKTAAQLADLTEDNPERVKRIAETFGEEFSPIMAEFTAELTEERLALAELLTEQRQALGVMVSEERAQILTDAEAISDRLIRTTIEELKSLIVIVVAALLLLILVLFFVPFYIGYLLGKNKGKKNRA</sequence>
<evidence type="ECO:0000256" key="2">
    <source>
        <dbReference type="SAM" id="SignalP"/>
    </source>
</evidence>
<evidence type="ECO:0000256" key="1">
    <source>
        <dbReference type="SAM" id="Phobius"/>
    </source>
</evidence>
<gene>
    <name evidence="3" type="ORF">EDC56_0965</name>
</gene>
<accession>A0A3N2E1I9</accession>
<feature type="transmembrane region" description="Helical" evidence="1">
    <location>
        <begin position="340"/>
        <end position="366"/>
    </location>
</feature>
<protein>
    <recommendedName>
        <fullName evidence="5">Chemotaxis protein</fullName>
    </recommendedName>
</protein>
<keyword evidence="1" id="KW-0472">Membrane</keyword>
<evidence type="ECO:0000313" key="4">
    <source>
        <dbReference type="Proteomes" id="UP000275394"/>
    </source>
</evidence>
<dbReference type="EMBL" id="RKHR01000003">
    <property type="protein sequence ID" value="ROS05435.1"/>
    <property type="molecule type" value="Genomic_DNA"/>
</dbReference>
<keyword evidence="4" id="KW-1185">Reference proteome</keyword>
<dbReference type="PROSITE" id="PS51257">
    <property type="entry name" value="PROKAR_LIPOPROTEIN"/>
    <property type="match status" value="1"/>
</dbReference>
<reference evidence="3 4" key="1">
    <citation type="submission" date="2018-11" db="EMBL/GenBank/DDBJ databases">
        <title>Genomic Encyclopedia of Type Strains, Phase IV (KMG-IV): sequencing the most valuable type-strain genomes for metagenomic binning, comparative biology and taxonomic classification.</title>
        <authorList>
            <person name="Goeker M."/>
        </authorList>
    </citation>
    <scope>NUCLEOTIDE SEQUENCE [LARGE SCALE GENOMIC DNA]</scope>
    <source>
        <strain evidence="3 4">DSM 100316</strain>
    </source>
</reference>
<proteinExistence type="predicted"/>
<dbReference type="Proteomes" id="UP000275394">
    <property type="component" value="Unassembled WGS sequence"/>
</dbReference>
<feature type="signal peptide" evidence="2">
    <location>
        <begin position="1"/>
        <end position="21"/>
    </location>
</feature>
<dbReference type="OrthoDB" id="1410674at2"/>
<keyword evidence="1" id="KW-0812">Transmembrane</keyword>
<dbReference type="RefSeq" id="WP_123711341.1">
    <property type="nucleotide sequence ID" value="NZ_RKHR01000003.1"/>
</dbReference>
<dbReference type="AlphaFoldDB" id="A0A3N2E1I9"/>
<evidence type="ECO:0008006" key="5">
    <source>
        <dbReference type="Google" id="ProtNLM"/>
    </source>
</evidence>